<accession>A0AAD7MFW1</accession>
<reference evidence="1" key="1">
    <citation type="submission" date="2023-03" db="EMBL/GenBank/DDBJ databases">
        <title>Massive genome expansion in bonnet fungi (Mycena s.s.) driven by repeated elements and novel gene families across ecological guilds.</title>
        <authorList>
            <consortium name="Lawrence Berkeley National Laboratory"/>
            <person name="Harder C.B."/>
            <person name="Miyauchi S."/>
            <person name="Viragh M."/>
            <person name="Kuo A."/>
            <person name="Thoen E."/>
            <person name="Andreopoulos B."/>
            <person name="Lu D."/>
            <person name="Skrede I."/>
            <person name="Drula E."/>
            <person name="Henrissat B."/>
            <person name="Morin E."/>
            <person name="Kohler A."/>
            <person name="Barry K."/>
            <person name="LaButti K."/>
            <person name="Morin E."/>
            <person name="Salamov A."/>
            <person name="Lipzen A."/>
            <person name="Mereny Z."/>
            <person name="Hegedus B."/>
            <person name="Baldrian P."/>
            <person name="Stursova M."/>
            <person name="Weitz H."/>
            <person name="Taylor A."/>
            <person name="Grigoriev I.V."/>
            <person name="Nagy L.G."/>
            <person name="Martin F."/>
            <person name="Kauserud H."/>
        </authorList>
    </citation>
    <scope>NUCLEOTIDE SEQUENCE</scope>
    <source>
        <strain evidence="1">CBHHK182m</strain>
    </source>
</reference>
<evidence type="ECO:0000313" key="1">
    <source>
        <dbReference type="EMBL" id="KAJ7714927.1"/>
    </source>
</evidence>
<sequence>MCIAVVQDTDGAVEYPTVKLTPSNWAVIAKKKALSGDNQTKTVEWYTWEIARLQKSNALLTALKARAPPTPGTVGPVDNAELVTAMTAFIDAREKYQKKQADP</sequence>
<dbReference type="Proteomes" id="UP001215598">
    <property type="component" value="Unassembled WGS sequence"/>
</dbReference>
<dbReference type="EMBL" id="JARKIB010000317">
    <property type="protein sequence ID" value="KAJ7714927.1"/>
    <property type="molecule type" value="Genomic_DNA"/>
</dbReference>
<name>A0AAD7MFW1_9AGAR</name>
<dbReference type="AlphaFoldDB" id="A0AAD7MFW1"/>
<evidence type="ECO:0000313" key="2">
    <source>
        <dbReference type="Proteomes" id="UP001215598"/>
    </source>
</evidence>
<proteinExistence type="predicted"/>
<protein>
    <submittedName>
        <fullName evidence="1">Uncharacterized protein</fullName>
    </submittedName>
</protein>
<organism evidence="1 2">
    <name type="scientific">Mycena metata</name>
    <dbReference type="NCBI Taxonomy" id="1033252"/>
    <lineage>
        <taxon>Eukaryota</taxon>
        <taxon>Fungi</taxon>
        <taxon>Dikarya</taxon>
        <taxon>Basidiomycota</taxon>
        <taxon>Agaricomycotina</taxon>
        <taxon>Agaricomycetes</taxon>
        <taxon>Agaricomycetidae</taxon>
        <taxon>Agaricales</taxon>
        <taxon>Marasmiineae</taxon>
        <taxon>Mycenaceae</taxon>
        <taxon>Mycena</taxon>
    </lineage>
</organism>
<gene>
    <name evidence="1" type="ORF">B0H16DRAFT_1742356</name>
</gene>
<keyword evidence="2" id="KW-1185">Reference proteome</keyword>
<comment type="caution">
    <text evidence="1">The sequence shown here is derived from an EMBL/GenBank/DDBJ whole genome shotgun (WGS) entry which is preliminary data.</text>
</comment>